<evidence type="ECO:0000256" key="3">
    <source>
        <dbReference type="ARBA" id="ARBA00022801"/>
    </source>
</evidence>
<keyword evidence="2" id="KW-0547">Nucleotide-binding</keyword>
<sequence>MRAAAANIVLLAAALTVSAVTGNKEEEKNVRFGVDEANAAALIDEYVARHSVPTEALAAAVRSAPCSRQFISADFWGRGLANSVNVALNALALAIATNRTLLVGDDKKFKAGFWKYLGFVRWPRKGPVLAAFAAARGCASCGCDAAEAVRSFFPMNAECLRADACGEGVRWLLCDANALGRGDAPFVHVRAAVTWLAPLARVRATPPEVAARLDVLFGTSGVNTWGLLYDALLSPQPRRTEVRRALASRRRRSQDTQVLSPILDAELPPGRIFDLGVHVRHRRYQPLELLEDNAAACVAAALKRVERLRAPGIAVFLATEQPERLPLLIAKIERATGRSDLRFSYVNASAVDYGERQRLKAIARTDVQAVRAGRDWGPLGPERWLSAVDFYLLANARVLVGALSSTFSELAAAVVHRRTTTFLYDPIFQFVGDARTQHNWPSNDEYLRDQSPDFRCLRADSSWPLAQYVRLRIRGLVVIGHVVCGLVCAPCAHDGGLGRRRRRLARVAASTSPDATSLPDDLNLLMTEMNAAVAREDYAMAAACKKRIDALQPLGSRGDWAANGAPAWLSKRLNDLGMRYPTTIQARALSATRQAEEAPVDLVIRAPTGSGKSLAFLAPIAASLTSELEARERATALAVQNASLLTPAAAMEALSPALRTSARTAASRLASLAPPRGPPFALIVAPSKALAMQLATAVFSLVGGNARQTYFPGDKASLFSYVGPKGVRVAALASDADAHRAVKAAVLRDAKHKELFEESDENVDDDDPVYDDLMDCDFLIADAGTLAEAIGDLAKMGPHRLFDASRLEFVVVDEADACGDITAGALRSLETPSTAQRILVGATLSRQSPALRALLEKGRAVSIVEPSGQVWLDDEDYLVDDASAAPARDVLSDRRAISLPPSLEHRFVVVEDWRRLGVLARIMRRDLLDWESDKSLPRPRCVVFCVDEPAAREAAPKLRRALWGEHAVAALLPSLGGSPIDTAQSFARTDLSEANADFTQAAAKAGATVLVTAARAARGLSFPNVTHCFILGAPVSTDEEPVTSVAYAHQAGRAGRIGQLARGIVTTLGDETDLATLQAIFDADFPDVKLDQVPIPPQPPVRVRRPAEEDGEEQFADPLSPETTAQQRAYLEDLVYLYEDTTAADTTPLRPRPIEQLEPPADEEEEVVEVEVVVEEVDDDEDSSSSSSSS</sequence>
<dbReference type="EC" id="3.6.4.13" evidence="1"/>
<dbReference type="GO" id="GO:0003724">
    <property type="term" value="F:RNA helicase activity"/>
    <property type="evidence" value="ECO:0007669"/>
    <property type="project" value="UniProtKB-EC"/>
</dbReference>
<keyword evidence="5" id="KW-0067">ATP-binding</keyword>
<evidence type="ECO:0000256" key="7">
    <source>
        <dbReference type="SAM" id="SignalP"/>
    </source>
</evidence>
<evidence type="ECO:0000313" key="11">
    <source>
        <dbReference type="Proteomes" id="UP001230188"/>
    </source>
</evidence>
<evidence type="ECO:0000313" key="10">
    <source>
        <dbReference type="EMBL" id="KAJ8609487.1"/>
    </source>
</evidence>
<evidence type="ECO:0000256" key="2">
    <source>
        <dbReference type="ARBA" id="ARBA00022741"/>
    </source>
</evidence>
<reference evidence="10" key="1">
    <citation type="submission" date="2023-01" db="EMBL/GenBank/DDBJ databases">
        <title>Metagenome sequencing of chrysophaentin producing Chrysophaeum taylorii.</title>
        <authorList>
            <person name="Davison J."/>
            <person name="Bewley C."/>
        </authorList>
    </citation>
    <scope>NUCLEOTIDE SEQUENCE</scope>
    <source>
        <strain evidence="10">NIES-1699</strain>
    </source>
</reference>
<dbReference type="InterPro" id="IPR014001">
    <property type="entry name" value="Helicase_ATP-bd"/>
</dbReference>
<dbReference type="EMBL" id="JAQMWT010000139">
    <property type="protein sequence ID" value="KAJ8609487.1"/>
    <property type="molecule type" value="Genomic_DNA"/>
</dbReference>
<feature type="domain" description="Helicase ATP-binding" evidence="8">
    <location>
        <begin position="593"/>
        <end position="862"/>
    </location>
</feature>
<evidence type="ECO:0000259" key="8">
    <source>
        <dbReference type="PROSITE" id="PS51192"/>
    </source>
</evidence>
<dbReference type="SMART" id="SM00487">
    <property type="entry name" value="DEXDc"/>
    <property type="match status" value="1"/>
</dbReference>
<dbReference type="Gene3D" id="3.40.50.11350">
    <property type="match status" value="1"/>
</dbReference>
<feature type="region of interest" description="Disordered" evidence="6">
    <location>
        <begin position="1091"/>
        <end position="1124"/>
    </location>
</feature>
<organism evidence="10 11">
    <name type="scientific">Chrysophaeum taylorii</name>
    <dbReference type="NCBI Taxonomy" id="2483200"/>
    <lineage>
        <taxon>Eukaryota</taxon>
        <taxon>Sar</taxon>
        <taxon>Stramenopiles</taxon>
        <taxon>Ochrophyta</taxon>
        <taxon>Pelagophyceae</taxon>
        <taxon>Pelagomonadales</taxon>
        <taxon>Pelagomonadaceae</taxon>
        <taxon>Chrysophaeum</taxon>
    </lineage>
</organism>
<dbReference type="GO" id="GO:0005524">
    <property type="term" value="F:ATP binding"/>
    <property type="evidence" value="ECO:0007669"/>
    <property type="project" value="UniProtKB-KW"/>
</dbReference>
<dbReference type="Proteomes" id="UP001230188">
    <property type="component" value="Unassembled WGS sequence"/>
</dbReference>
<dbReference type="SUPFAM" id="SSF52540">
    <property type="entry name" value="P-loop containing nucleoside triphosphate hydrolases"/>
    <property type="match status" value="1"/>
</dbReference>
<dbReference type="Gene3D" id="3.40.50.300">
    <property type="entry name" value="P-loop containing nucleotide triphosphate hydrolases"/>
    <property type="match status" value="2"/>
</dbReference>
<keyword evidence="11" id="KW-1185">Reference proteome</keyword>
<dbReference type="PROSITE" id="PS51192">
    <property type="entry name" value="HELICASE_ATP_BIND_1"/>
    <property type="match status" value="1"/>
</dbReference>
<dbReference type="PANTHER" id="PTHR47963">
    <property type="entry name" value="DEAD-BOX ATP-DEPENDENT RNA HELICASE 47, MITOCHONDRIAL"/>
    <property type="match status" value="1"/>
</dbReference>
<evidence type="ECO:0000256" key="4">
    <source>
        <dbReference type="ARBA" id="ARBA00022806"/>
    </source>
</evidence>
<evidence type="ECO:0000256" key="1">
    <source>
        <dbReference type="ARBA" id="ARBA00012552"/>
    </source>
</evidence>
<keyword evidence="4" id="KW-0347">Helicase</keyword>
<proteinExistence type="predicted"/>
<dbReference type="PROSITE" id="PS51194">
    <property type="entry name" value="HELICASE_CTER"/>
    <property type="match status" value="1"/>
</dbReference>
<feature type="domain" description="Helicase C-terminal" evidence="9">
    <location>
        <begin position="922"/>
        <end position="1101"/>
    </location>
</feature>
<name>A0AAD7XPX9_9STRA</name>
<dbReference type="PANTHER" id="PTHR47963:SF8">
    <property type="entry name" value="ATP-DEPENDENT RNA HELICASE DEAD"/>
    <property type="match status" value="1"/>
</dbReference>
<gene>
    <name evidence="10" type="ORF">CTAYLR_005440</name>
</gene>
<feature type="region of interest" description="Disordered" evidence="6">
    <location>
        <begin position="1142"/>
        <end position="1167"/>
    </location>
</feature>
<dbReference type="Pfam" id="PF00271">
    <property type="entry name" value="Helicase_C"/>
    <property type="match status" value="1"/>
</dbReference>
<feature type="signal peptide" evidence="7">
    <location>
        <begin position="1"/>
        <end position="19"/>
    </location>
</feature>
<dbReference type="Pfam" id="PF00270">
    <property type="entry name" value="DEAD"/>
    <property type="match status" value="1"/>
</dbReference>
<dbReference type="SMART" id="SM00490">
    <property type="entry name" value="HELICc"/>
    <property type="match status" value="1"/>
</dbReference>
<dbReference type="AlphaFoldDB" id="A0AAD7XPX9"/>
<dbReference type="GO" id="GO:0016787">
    <property type="term" value="F:hydrolase activity"/>
    <property type="evidence" value="ECO:0007669"/>
    <property type="project" value="UniProtKB-KW"/>
</dbReference>
<comment type="caution">
    <text evidence="10">The sequence shown here is derived from an EMBL/GenBank/DDBJ whole genome shotgun (WGS) entry which is preliminary data.</text>
</comment>
<evidence type="ECO:0000256" key="6">
    <source>
        <dbReference type="SAM" id="MobiDB-lite"/>
    </source>
</evidence>
<evidence type="ECO:0000256" key="5">
    <source>
        <dbReference type="ARBA" id="ARBA00022840"/>
    </source>
</evidence>
<protein>
    <recommendedName>
        <fullName evidence="1">RNA helicase</fullName>
        <ecNumber evidence="1">3.6.4.13</ecNumber>
    </recommendedName>
</protein>
<accession>A0AAD7XPX9</accession>
<dbReference type="InterPro" id="IPR027417">
    <property type="entry name" value="P-loop_NTPase"/>
</dbReference>
<evidence type="ECO:0000259" key="9">
    <source>
        <dbReference type="PROSITE" id="PS51194"/>
    </source>
</evidence>
<feature type="chain" id="PRO_5042068484" description="RNA helicase" evidence="7">
    <location>
        <begin position="20"/>
        <end position="1190"/>
    </location>
</feature>
<dbReference type="GO" id="GO:0003723">
    <property type="term" value="F:RNA binding"/>
    <property type="evidence" value="ECO:0007669"/>
    <property type="project" value="TreeGrafter"/>
</dbReference>
<dbReference type="InterPro" id="IPR001650">
    <property type="entry name" value="Helicase_C-like"/>
</dbReference>
<dbReference type="InterPro" id="IPR011545">
    <property type="entry name" value="DEAD/DEAH_box_helicase_dom"/>
</dbReference>
<dbReference type="InterPro" id="IPR050547">
    <property type="entry name" value="DEAD_box_RNA_helicases"/>
</dbReference>
<keyword evidence="7" id="KW-0732">Signal</keyword>
<keyword evidence="3" id="KW-0378">Hydrolase</keyword>